<evidence type="ECO:0000313" key="2">
    <source>
        <dbReference type="Proteomes" id="UP000224003"/>
    </source>
</evidence>
<evidence type="ECO:0008006" key="3">
    <source>
        <dbReference type="Google" id="ProtNLM"/>
    </source>
</evidence>
<reference evidence="1 2" key="1">
    <citation type="submission" date="2017-09" db="EMBL/GenBank/DDBJ databases">
        <title>Large-scale bioinformatics analysis of Bacillus genomes uncovers conserved roles of natural products in bacterial physiology.</title>
        <authorList>
            <consortium name="Agbiome Team Llc"/>
            <person name="Bleich R.M."/>
            <person name="Grubbs K.J."/>
            <person name="Santa Maria K.C."/>
            <person name="Allen S.E."/>
            <person name="Farag S."/>
            <person name="Shank E.A."/>
            <person name="Bowers A."/>
        </authorList>
    </citation>
    <scope>NUCLEOTIDE SEQUENCE [LARGE SCALE GENOMIC DNA]</scope>
    <source>
        <strain evidence="1 2">AFS085496</strain>
    </source>
</reference>
<evidence type="ECO:0000313" key="1">
    <source>
        <dbReference type="EMBL" id="PFJ42602.1"/>
    </source>
</evidence>
<comment type="caution">
    <text evidence="1">The sequence shown here is derived from an EMBL/GenBank/DDBJ whole genome shotgun (WGS) entry which is preliminary data.</text>
</comment>
<accession>A0A9X6WSU9</accession>
<dbReference type="Proteomes" id="UP000224003">
    <property type="component" value="Unassembled WGS sequence"/>
</dbReference>
<gene>
    <name evidence="1" type="ORF">COJ15_06110</name>
</gene>
<name>A0A9X6WSU9_BACTU</name>
<dbReference type="EMBL" id="NUVX01000009">
    <property type="protein sequence ID" value="PFJ42602.1"/>
    <property type="molecule type" value="Genomic_DNA"/>
</dbReference>
<proteinExistence type="predicted"/>
<dbReference type="RefSeq" id="WP_098516527.1">
    <property type="nucleotide sequence ID" value="NZ_NUVX01000009.1"/>
</dbReference>
<sequence length="151" mass="17509">MSIEIVLIPLAIALTKEVAEGISSYAAKKQKDCIVLKSRMKDEELLKKALEEWSCSFRQVDTLESFKSPQENEVTFMLDEEGNYLLVLPKSAERTAYLDWLEKVETSYTHYLQQRVYQNLIEKAKNKGMVLENEELLEDNSIQLTYILNHS</sequence>
<organism evidence="1 2">
    <name type="scientific">Bacillus thuringiensis</name>
    <dbReference type="NCBI Taxonomy" id="1428"/>
    <lineage>
        <taxon>Bacteria</taxon>
        <taxon>Bacillati</taxon>
        <taxon>Bacillota</taxon>
        <taxon>Bacilli</taxon>
        <taxon>Bacillales</taxon>
        <taxon>Bacillaceae</taxon>
        <taxon>Bacillus</taxon>
        <taxon>Bacillus cereus group</taxon>
    </lineage>
</organism>
<dbReference type="AlphaFoldDB" id="A0A9X6WSU9"/>
<protein>
    <recommendedName>
        <fullName evidence="3">DUF1257 domain-containing protein</fullName>
    </recommendedName>
</protein>